<keyword evidence="4" id="KW-1185">Reference proteome</keyword>
<proteinExistence type="predicted"/>
<feature type="domain" description="DUF6817" evidence="2">
    <location>
        <begin position="40"/>
        <end position="121"/>
    </location>
</feature>
<name>A0AAN9YF52_9PEZI</name>
<dbReference type="InterPro" id="IPR049202">
    <property type="entry name" value="DUF6817"/>
</dbReference>
<dbReference type="AlphaFoldDB" id="A0AAN9YF52"/>
<feature type="region of interest" description="Disordered" evidence="1">
    <location>
        <begin position="1"/>
        <end position="30"/>
    </location>
</feature>
<dbReference type="EMBL" id="JAKJXP020000203">
    <property type="protein sequence ID" value="KAK7738446.1"/>
    <property type="molecule type" value="Genomic_DNA"/>
</dbReference>
<accession>A0AAN9YF52</accession>
<dbReference type="Pfam" id="PF20680">
    <property type="entry name" value="DUF6817"/>
    <property type="match status" value="1"/>
</dbReference>
<evidence type="ECO:0000256" key="1">
    <source>
        <dbReference type="SAM" id="MobiDB-lite"/>
    </source>
</evidence>
<protein>
    <recommendedName>
        <fullName evidence="2">DUF6817 domain-containing protein</fullName>
    </recommendedName>
</protein>
<gene>
    <name evidence="3" type="ORF">SLS62_011376</name>
</gene>
<feature type="compositionally biased region" description="Polar residues" evidence="1">
    <location>
        <begin position="8"/>
        <end position="18"/>
    </location>
</feature>
<evidence type="ECO:0000259" key="2">
    <source>
        <dbReference type="Pfam" id="PF20680"/>
    </source>
</evidence>
<dbReference type="PANTHER" id="PTHR37391:SF2">
    <property type="entry name" value="E3 UBIQUITIN-PROTEIN LIGASE"/>
    <property type="match status" value="1"/>
</dbReference>
<dbReference type="PANTHER" id="PTHR37391">
    <property type="entry name" value="E3 UBIQUITIN-PROTEIN LIGASE"/>
    <property type="match status" value="1"/>
</dbReference>
<evidence type="ECO:0000313" key="3">
    <source>
        <dbReference type="EMBL" id="KAK7738446.1"/>
    </source>
</evidence>
<organism evidence="3 4">
    <name type="scientific">Diatrype stigma</name>
    <dbReference type="NCBI Taxonomy" id="117547"/>
    <lineage>
        <taxon>Eukaryota</taxon>
        <taxon>Fungi</taxon>
        <taxon>Dikarya</taxon>
        <taxon>Ascomycota</taxon>
        <taxon>Pezizomycotina</taxon>
        <taxon>Sordariomycetes</taxon>
        <taxon>Xylariomycetidae</taxon>
        <taxon>Xylariales</taxon>
        <taxon>Diatrypaceae</taxon>
        <taxon>Diatrype</taxon>
    </lineage>
</organism>
<dbReference type="Proteomes" id="UP001320420">
    <property type="component" value="Unassembled WGS sequence"/>
</dbReference>
<reference evidence="3 4" key="1">
    <citation type="submission" date="2024-02" db="EMBL/GenBank/DDBJ databases">
        <title>De novo assembly and annotation of 12 fungi associated with fruit tree decline syndrome in Ontario, Canada.</title>
        <authorList>
            <person name="Sulman M."/>
            <person name="Ellouze W."/>
            <person name="Ilyukhin E."/>
        </authorList>
    </citation>
    <scope>NUCLEOTIDE SEQUENCE [LARGE SCALE GENOMIC DNA]</scope>
    <source>
        <strain evidence="3 4">M11/M66-122</strain>
    </source>
</reference>
<evidence type="ECO:0000313" key="4">
    <source>
        <dbReference type="Proteomes" id="UP001320420"/>
    </source>
</evidence>
<sequence length="179" mass="20410">MAIPSKIASENQTLSAGSGNMPISAEEHHHPPPGKDKFAFLKELTSAEEYHGEKTFYQHLFNVYSYLQSQSLPQEVCDAGLFHSVYGTEFYHFQSASITRDVVRGYIGEYAEELAYIFCGLRKDRFGSILNNTPGWGDRQHLDLCRLEHANFWDGKEDRDVQRQMDLLSETIARLESKG</sequence>
<comment type="caution">
    <text evidence="3">The sequence shown here is derived from an EMBL/GenBank/DDBJ whole genome shotgun (WGS) entry which is preliminary data.</text>
</comment>